<dbReference type="InterPro" id="IPR050739">
    <property type="entry name" value="MFP"/>
</dbReference>
<feature type="coiled-coil region" evidence="6">
    <location>
        <begin position="127"/>
        <end position="263"/>
    </location>
</feature>
<keyword evidence="5 8" id="KW-0472">Membrane</keyword>
<feature type="domain" description="CusB-like beta-barrel" evidence="10">
    <location>
        <begin position="445"/>
        <end position="487"/>
    </location>
</feature>
<dbReference type="Gene3D" id="1.10.287.470">
    <property type="entry name" value="Helix hairpin bin"/>
    <property type="match status" value="2"/>
</dbReference>
<feature type="region of interest" description="Disordered" evidence="7">
    <location>
        <begin position="1"/>
        <end position="34"/>
    </location>
</feature>
<dbReference type="InterPro" id="IPR058792">
    <property type="entry name" value="Beta-barrel_RND_2"/>
</dbReference>
<feature type="transmembrane region" description="Helical" evidence="8">
    <location>
        <begin position="55"/>
        <end position="76"/>
    </location>
</feature>
<dbReference type="InterPro" id="IPR058624">
    <property type="entry name" value="MdtA-like_HH"/>
</dbReference>
<dbReference type="Gene3D" id="1.10.287.620">
    <property type="entry name" value="Helix Hairpins"/>
    <property type="match status" value="1"/>
</dbReference>
<proteinExistence type="inferred from homology"/>
<evidence type="ECO:0000256" key="5">
    <source>
        <dbReference type="ARBA" id="ARBA00023136"/>
    </source>
</evidence>
<dbReference type="SUPFAM" id="SSF111369">
    <property type="entry name" value="HlyD-like secretion proteins"/>
    <property type="match status" value="3"/>
</dbReference>
<evidence type="ECO:0000256" key="2">
    <source>
        <dbReference type="ARBA" id="ARBA00009477"/>
    </source>
</evidence>
<reference evidence="11 12" key="1">
    <citation type="submission" date="2020-10" db="EMBL/GenBank/DDBJ databases">
        <authorList>
            <person name="Castelo-Branco R."/>
            <person name="Eusebio N."/>
            <person name="Adriana R."/>
            <person name="Vieira A."/>
            <person name="Brugerolle De Fraissinette N."/>
            <person name="Rezende De Castro R."/>
            <person name="Schneider M.P."/>
            <person name="Vasconcelos V."/>
            <person name="Leao P.N."/>
        </authorList>
    </citation>
    <scope>NUCLEOTIDE SEQUENCE [LARGE SCALE GENOMIC DNA]</scope>
    <source>
        <strain evidence="11 12">LEGE 06226</strain>
    </source>
</reference>
<comment type="similarity">
    <text evidence="2">Belongs to the membrane fusion protein (MFP) (TC 8.A.1) family.</text>
</comment>
<evidence type="ECO:0000259" key="9">
    <source>
        <dbReference type="Pfam" id="PF25876"/>
    </source>
</evidence>
<keyword evidence="12" id="KW-1185">Reference proteome</keyword>
<comment type="caution">
    <text evidence="11">The sequence shown here is derived from an EMBL/GenBank/DDBJ whole genome shotgun (WGS) entry which is preliminary data.</text>
</comment>
<dbReference type="Proteomes" id="UP000640725">
    <property type="component" value="Unassembled WGS sequence"/>
</dbReference>
<keyword evidence="6" id="KW-0175">Coiled coil</keyword>
<evidence type="ECO:0000256" key="1">
    <source>
        <dbReference type="ARBA" id="ARBA00004167"/>
    </source>
</evidence>
<comment type="subcellular location">
    <subcellularLocation>
        <location evidence="1">Membrane</location>
        <topology evidence="1">Single-pass membrane protein</topology>
    </subcellularLocation>
</comment>
<evidence type="ECO:0000313" key="12">
    <source>
        <dbReference type="Proteomes" id="UP000640725"/>
    </source>
</evidence>
<evidence type="ECO:0000256" key="7">
    <source>
        <dbReference type="SAM" id="MobiDB-lite"/>
    </source>
</evidence>
<keyword evidence="4 8" id="KW-1133">Transmembrane helix</keyword>
<sequence>MKPNSVIDSHLNAEPVEDQKPLSPEQIQSNGHQPLVEDISVIEETQPPKKNNRPWAFLLMGAIALITGGVFGIRWWQFQSTHATTDNAQIEGHISPIAPKITATVQQVFVKDGDYVQAGQRLVILEDQDLLLKIQQEEANLNAAQAQLQTAKDQVSLTANTNISQVEQAQSNFKAQQADVAAQQTNVQQAESEALAAQALVQQAQLGVNAAQAQLQQDQANVAAERAQIQEAELGVNVARAKVTQAEAEVTRTQQDVQRYQTLYSQNVIPAQRLESAQAAFTESQASLTVAEQGVGQAQATVNNAQSQLQQAQAQVVNSQAQLAQAQAAVKTAQARLQQANAQVSQAQAQVEKSLAQANASQAQVTETQASGQEVVVQQDQTQLALAQMKQAEASLALARQQLTYTTITAPVSGYVGQLTAEVGKKIQPGQPLLAVVPLKTDDIYIEANFKETELKDLRVGELAEVHVDAYPGEVFRATVTGISPATGAQFALLPPDNATGNFNKVVQWVPVRLAFVPNADPEHKLRAGLSVTVSVETRTNHPL</sequence>
<dbReference type="PANTHER" id="PTHR30386">
    <property type="entry name" value="MEMBRANE FUSION SUBUNIT OF EMRAB-TOLC MULTIDRUG EFFLUX PUMP"/>
    <property type="match status" value="1"/>
</dbReference>
<name>A0ABR9UA16_9CYAN</name>
<dbReference type="Gene3D" id="2.40.50.100">
    <property type="match status" value="1"/>
</dbReference>
<evidence type="ECO:0000259" key="10">
    <source>
        <dbReference type="Pfam" id="PF25954"/>
    </source>
</evidence>
<evidence type="ECO:0000256" key="8">
    <source>
        <dbReference type="SAM" id="Phobius"/>
    </source>
</evidence>
<evidence type="ECO:0000256" key="4">
    <source>
        <dbReference type="ARBA" id="ARBA00022989"/>
    </source>
</evidence>
<protein>
    <submittedName>
        <fullName evidence="11">Efflux RND transporter periplasmic adaptor subunit</fullName>
    </submittedName>
</protein>
<evidence type="ECO:0000313" key="11">
    <source>
        <dbReference type="EMBL" id="MBE9143293.1"/>
    </source>
</evidence>
<accession>A0ABR9UA16</accession>
<dbReference type="Pfam" id="PF25954">
    <property type="entry name" value="Beta-barrel_RND_2"/>
    <property type="match status" value="1"/>
</dbReference>
<dbReference type="Pfam" id="PF25876">
    <property type="entry name" value="HH_MFP_RND"/>
    <property type="match status" value="1"/>
</dbReference>
<gene>
    <name evidence="11" type="ORF">IQ236_08655</name>
</gene>
<keyword evidence="3 8" id="KW-0812">Transmembrane</keyword>
<dbReference type="PANTHER" id="PTHR30386:SF26">
    <property type="entry name" value="TRANSPORT PROTEIN COMB"/>
    <property type="match status" value="1"/>
</dbReference>
<organism evidence="11 12">
    <name type="scientific">Planktothrix mougeotii LEGE 06226</name>
    <dbReference type="NCBI Taxonomy" id="1828728"/>
    <lineage>
        <taxon>Bacteria</taxon>
        <taxon>Bacillati</taxon>
        <taxon>Cyanobacteriota</taxon>
        <taxon>Cyanophyceae</taxon>
        <taxon>Oscillatoriophycideae</taxon>
        <taxon>Oscillatoriales</taxon>
        <taxon>Microcoleaceae</taxon>
        <taxon>Planktothrix</taxon>
    </lineage>
</organism>
<evidence type="ECO:0000256" key="3">
    <source>
        <dbReference type="ARBA" id="ARBA00022692"/>
    </source>
</evidence>
<dbReference type="RefSeq" id="WP_193868885.1">
    <property type="nucleotide sequence ID" value="NZ_JADEWU010000014.1"/>
</dbReference>
<evidence type="ECO:0000256" key="6">
    <source>
        <dbReference type="SAM" id="Coils"/>
    </source>
</evidence>
<feature type="coiled-coil region" evidence="6">
    <location>
        <begin position="295"/>
        <end position="364"/>
    </location>
</feature>
<dbReference type="Gene3D" id="2.40.30.170">
    <property type="match status" value="1"/>
</dbReference>
<feature type="domain" description="Multidrug resistance protein MdtA-like alpha-helical hairpin" evidence="9">
    <location>
        <begin position="237"/>
        <end position="311"/>
    </location>
</feature>
<dbReference type="EMBL" id="JADEWU010000014">
    <property type="protein sequence ID" value="MBE9143293.1"/>
    <property type="molecule type" value="Genomic_DNA"/>
</dbReference>